<dbReference type="AlphaFoldDB" id="A0A1R4IK25"/>
<feature type="transmembrane region" description="Helical" evidence="7">
    <location>
        <begin position="259"/>
        <end position="280"/>
    </location>
</feature>
<name>A0A1R4IK25_9ACTN</name>
<keyword evidence="6 7" id="KW-0472">Membrane</keyword>
<dbReference type="GO" id="GO:0047360">
    <property type="term" value="F:undecaprenyl-phosphate galactose phosphotransferase activity"/>
    <property type="evidence" value="ECO:0007669"/>
    <property type="project" value="UniProtKB-EC"/>
</dbReference>
<evidence type="ECO:0000256" key="4">
    <source>
        <dbReference type="ARBA" id="ARBA00022692"/>
    </source>
</evidence>
<reference evidence="9 10" key="1">
    <citation type="submission" date="2017-02" db="EMBL/GenBank/DDBJ databases">
        <authorList>
            <person name="Peterson S.W."/>
        </authorList>
    </citation>
    <scope>NUCLEOTIDE SEQUENCE [LARGE SCALE GENOMIC DNA]</scope>
    <source>
        <strain evidence="9 10">LSP_Lj1</strain>
    </source>
</reference>
<dbReference type="PANTHER" id="PTHR30576:SF0">
    <property type="entry name" value="UNDECAPRENYL-PHOSPHATE N-ACETYLGALACTOSAMINYL 1-PHOSPHATE TRANSFERASE-RELATED"/>
    <property type="match status" value="1"/>
</dbReference>
<keyword evidence="4 7" id="KW-0812">Transmembrane</keyword>
<keyword evidence="10" id="KW-1185">Reference proteome</keyword>
<keyword evidence="3 9" id="KW-0808">Transferase</keyword>
<evidence type="ECO:0000256" key="7">
    <source>
        <dbReference type="SAM" id="Phobius"/>
    </source>
</evidence>
<dbReference type="STRING" id="1255658.FM114_02245"/>
<sequence>MARKDNFAKAEKLMMVLADAVAFTACLFLSVWLRFGGGFPKRNMADISSAFGWALLGFVVVSVFSGVYVLYNKTKLDLVIITLIDQIIVTALIAAATFAGSWFAFPRGVIVINLLISFVALSLVRVLVYGIYRKVRGNNRVMCLTVPDHESRAVRNFLSNRSPRHQLTHVVDGNYVTHLRDHLDEYDSVHVSDQIDDDTRRDVYDYLLEQNKEIFLTADFQRLLMINPNIMSIEDESIVLVSPFRIPGEYDLLKRVGDFLVALVGLILVSPIMLITALLVKLTSPGPVFYKQVRITKDNKEFEILKFRSMAANAEATSGPTLATSNDARVTPLGKYLRSMRIDELPQLINVLRGDMSLIGPRPERPFFVEHFTQINPHYPLRHNVRAGVTGYAQVYGKYASDFQAKLNFDLLYIKTYSPMLDLKIGLQTVKILFDKVSSQGAEEEGSQELVLPPGTAVLH</sequence>
<keyword evidence="5 7" id="KW-1133">Transmembrane helix</keyword>
<evidence type="ECO:0000259" key="8">
    <source>
        <dbReference type="Pfam" id="PF02397"/>
    </source>
</evidence>
<evidence type="ECO:0000256" key="2">
    <source>
        <dbReference type="ARBA" id="ARBA00006464"/>
    </source>
</evidence>
<organism evidence="9 10">
    <name type="scientific">Luteococcus japonicus LSP_Lj1</name>
    <dbReference type="NCBI Taxonomy" id="1255658"/>
    <lineage>
        <taxon>Bacteria</taxon>
        <taxon>Bacillati</taxon>
        <taxon>Actinomycetota</taxon>
        <taxon>Actinomycetes</taxon>
        <taxon>Propionibacteriales</taxon>
        <taxon>Propionibacteriaceae</taxon>
        <taxon>Luteococcus</taxon>
    </lineage>
</organism>
<dbReference type="EMBL" id="FUKQ01000010">
    <property type="protein sequence ID" value="SJN20206.1"/>
    <property type="molecule type" value="Genomic_DNA"/>
</dbReference>
<accession>A0A1R4IK25</accession>
<gene>
    <name evidence="9" type="ORF">FM114_02245</name>
</gene>
<feature type="transmembrane region" description="Helical" evidence="7">
    <location>
        <begin position="78"/>
        <end position="104"/>
    </location>
</feature>
<dbReference type="Pfam" id="PF02397">
    <property type="entry name" value="Bac_transf"/>
    <property type="match status" value="1"/>
</dbReference>
<protein>
    <submittedName>
        <fullName evidence="9">Undecaprenyl-phosphate galactosephosphotransferase</fullName>
        <ecNumber evidence="9">2.7.8.6</ecNumber>
    </submittedName>
</protein>
<dbReference type="NCBIfam" id="TIGR03025">
    <property type="entry name" value="EPS_sugtrans"/>
    <property type="match status" value="1"/>
</dbReference>
<comment type="similarity">
    <text evidence="2">Belongs to the bacterial sugar transferase family.</text>
</comment>
<evidence type="ECO:0000256" key="1">
    <source>
        <dbReference type="ARBA" id="ARBA00004141"/>
    </source>
</evidence>
<dbReference type="PANTHER" id="PTHR30576">
    <property type="entry name" value="COLANIC BIOSYNTHESIS UDP-GLUCOSE LIPID CARRIER TRANSFERASE"/>
    <property type="match status" value="1"/>
</dbReference>
<evidence type="ECO:0000256" key="5">
    <source>
        <dbReference type="ARBA" id="ARBA00022989"/>
    </source>
</evidence>
<feature type="transmembrane region" description="Helical" evidence="7">
    <location>
        <begin position="12"/>
        <end position="33"/>
    </location>
</feature>
<evidence type="ECO:0000256" key="6">
    <source>
        <dbReference type="ARBA" id="ARBA00023136"/>
    </source>
</evidence>
<dbReference type="Proteomes" id="UP000188342">
    <property type="component" value="Unassembled WGS sequence"/>
</dbReference>
<dbReference type="GO" id="GO:0016020">
    <property type="term" value="C:membrane"/>
    <property type="evidence" value="ECO:0007669"/>
    <property type="project" value="UniProtKB-SubCell"/>
</dbReference>
<evidence type="ECO:0000313" key="9">
    <source>
        <dbReference type="EMBL" id="SJN20206.1"/>
    </source>
</evidence>
<dbReference type="InterPro" id="IPR017475">
    <property type="entry name" value="EPS_sugar_tfrase"/>
</dbReference>
<dbReference type="InterPro" id="IPR003362">
    <property type="entry name" value="Bact_transf"/>
</dbReference>
<feature type="domain" description="Bacterial sugar transferase" evidence="8">
    <location>
        <begin position="254"/>
        <end position="434"/>
    </location>
</feature>
<evidence type="ECO:0000313" key="10">
    <source>
        <dbReference type="Proteomes" id="UP000188342"/>
    </source>
</evidence>
<evidence type="ECO:0000256" key="3">
    <source>
        <dbReference type="ARBA" id="ARBA00022679"/>
    </source>
</evidence>
<feature type="transmembrane region" description="Helical" evidence="7">
    <location>
        <begin position="53"/>
        <end position="71"/>
    </location>
</feature>
<proteinExistence type="inferred from homology"/>
<dbReference type="EC" id="2.7.8.6" evidence="9"/>
<feature type="transmembrane region" description="Helical" evidence="7">
    <location>
        <begin position="110"/>
        <end position="132"/>
    </location>
</feature>
<comment type="subcellular location">
    <subcellularLocation>
        <location evidence="1">Membrane</location>
        <topology evidence="1">Multi-pass membrane protein</topology>
    </subcellularLocation>
</comment>